<keyword evidence="2" id="KW-1185">Reference proteome</keyword>
<dbReference type="OrthoDB" id="9932975at2"/>
<evidence type="ECO:0000313" key="2">
    <source>
        <dbReference type="Proteomes" id="UP000194798"/>
    </source>
</evidence>
<evidence type="ECO:0000313" key="1">
    <source>
        <dbReference type="EMBL" id="OUD15393.1"/>
    </source>
</evidence>
<organism evidence="1 2">
    <name type="scientific">Thioflexithrix psekupsensis</name>
    <dbReference type="NCBI Taxonomy" id="1570016"/>
    <lineage>
        <taxon>Bacteria</taxon>
        <taxon>Pseudomonadati</taxon>
        <taxon>Pseudomonadota</taxon>
        <taxon>Gammaproteobacteria</taxon>
        <taxon>Thiotrichales</taxon>
        <taxon>Thioflexithrix</taxon>
    </lineage>
</organism>
<proteinExistence type="predicted"/>
<accession>A0A251XAQ6</accession>
<dbReference type="AlphaFoldDB" id="A0A251XAQ6"/>
<dbReference type="Proteomes" id="UP000194798">
    <property type="component" value="Unassembled WGS sequence"/>
</dbReference>
<gene>
    <name evidence="1" type="ORF">TPSD3_02370</name>
</gene>
<comment type="caution">
    <text evidence="1">The sequence shown here is derived from an EMBL/GenBank/DDBJ whole genome shotgun (WGS) entry which is preliminary data.</text>
</comment>
<dbReference type="EMBL" id="MSLT01000006">
    <property type="protein sequence ID" value="OUD15393.1"/>
    <property type="molecule type" value="Genomic_DNA"/>
</dbReference>
<sequence>MKSKNREFIAERMPHGWVICERHIDGALSIIDNDCSNKREAHLKLRQLYDSQQENPANALH</sequence>
<reference evidence="1 2" key="1">
    <citation type="submission" date="2016-12" db="EMBL/GenBank/DDBJ databases">
        <title>Thioflexothrix psekupsii D3 genome sequencing and assembly.</title>
        <authorList>
            <person name="Fomenkov A."/>
            <person name="Vincze T."/>
            <person name="Grabovich M."/>
            <person name="Anton B.P."/>
            <person name="Dubinina G."/>
            <person name="Orlova M."/>
            <person name="Belousova E."/>
            <person name="Roberts R.J."/>
        </authorList>
    </citation>
    <scope>NUCLEOTIDE SEQUENCE [LARGE SCALE GENOMIC DNA]</scope>
    <source>
        <strain evidence="1">D3</strain>
    </source>
</reference>
<protein>
    <submittedName>
        <fullName evidence="1">Uncharacterized protein</fullName>
    </submittedName>
</protein>
<dbReference type="RefSeq" id="WP_086486988.1">
    <property type="nucleotide sequence ID" value="NZ_MSLT01000006.1"/>
</dbReference>
<name>A0A251XAQ6_9GAMM</name>